<proteinExistence type="predicted"/>
<dbReference type="Proteomes" id="UP001164539">
    <property type="component" value="Chromosome 1"/>
</dbReference>
<sequence>MARMVRSCIQSILKMFNSIMGMVGIAMILYALWLIKVWERQMGDFPFGGDSSDYPAPWYIYTFLGLGITLCVITCSGHIAAETANGCCLYIYMLFVFLLLMLEAGVAADVFLNRDWEEDFPEDPSGSFTQFKDFIRLNFQLCKWIGLSIVCVQGLSFLLAIMLKALGPHPRQYYDSDDDYAPERAPLLRNAVHPPTYVVGDPVYGPKTDTWTIRINDKANR</sequence>
<evidence type="ECO:0000313" key="1">
    <source>
        <dbReference type="EMBL" id="KAJ4729831.1"/>
    </source>
</evidence>
<gene>
    <name evidence="1" type="ORF">OWV82_002549</name>
</gene>
<dbReference type="EMBL" id="CM051394">
    <property type="protein sequence ID" value="KAJ4729831.1"/>
    <property type="molecule type" value="Genomic_DNA"/>
</dbReference>
<accession>A0ACC1Z1H6</accession>
<organism evidence="1 2">
    <name type="scientific">Melia azedarach</name>
    <name type="common">Chinaberry tree</name>
    <dbReference type="NCBI Taxonomy" id="155640"/>
    <lineage>
        <taxon>Eukaryota</taxon>
        <taxon>Viridiplantae</taxon>
        <taxon>Streptophyta</taxon>
        <taxon>Embryophyta</taxon>
        <taxon>Tracheophyta</taxon>
        <taxon>Spermatophyta</taxon>
        <taxon>Magnoliopsida</taxon>
        <taxon>eudicotyledons</taxon>
        <taxon>Gunneridae</taxon>
        <taxon>Pentapetalae</taxon>
        <taxon>rosids</taxon>
        <taxon>malvids</taxon>
        <taxon>Sapindales</taxon>
        <taxon>Meliaceae</taxon>
        <taxon>Melia</taxon>
    </lineage>
</organism>
<comment type="caution">
    <text evidence="1">The sequence shown here is derived from an EMBL/GenBank/DDBJ whole genome shotgun (WGS) entry which is preliminary data.</text>
</comment>
<name>A0ACC1Z1H6_MELAZ</name>
<keyword evidence="2" id="KW-1185">Reference proteome</keyword>
<protein>
    <submittedName>
        <fullName evidence="1">Tetraspanin-19</fullName>
    </submittedName>
</protein>
<reference evidence="1 2" key="1">
    <citation type="journal article" date="2023" name="Science">
        <title>Complex scaffold remodeling in plant triterpene biosynthesis.</title>
        <authorList>
            <person name="De La Pena R."/>
            <person name="Hodgson H."/>
            <person name="Liu J.C."/>
            <person name="Stephenson M.J."/>
            <person name="Martin A.C."/>
            <person name="Owen C."/>
            <person name="Harkess A."/>
            <person name="Leebens-Mack J."/>
            <person name="Jimenez L.E."/>
            <person name="Osbourn A."/>
            <person name="Sattely E.S."/>
        </authorList>
    </citation>
    <scope>NUCLEOTIDE SEQUENCE [LARGE SCALE GENOMIC DNA]</scope>
    <source>
        <strain evidence="2">cv. JPN11</strain>
        <tissue evidence="1">Leaf</tissue>
    </source>
</reference>
<evidence type="ECO:0000313" key="2">
    <source>
        <dbReference type="Proteomes" id="UP001164539"/>
    </source>
</evidence>